<name>A0A4Y2HJC1_ARAVE</name>
<gene>
    <name evidence="1" type="ORF">AVEN_223576_1</name>
</gene>
<dbReference type="EMBL" id="BGPR01001980">
    <property type="protein sequence ID" value="GBM65476.1"/>
    <property type="molecule type" value="Genomic_DNA"/>
</dbReference>
<accession>A0A4Y2HJC1</accession>
<proteinExistence type="predicted"/>
<sequence length="107" mass="12414">MTKEYSGAILYISKFQLLSPIQMEPSPRITSLPSTLQPFIMPPPLSTTSEQRRHYLDLSLCLVFPHYTLFLFPQLPKISLRDGRLWNEPEDFKGTTMNCPKSEREEP</sequence>
<evidence type="ECO:0000313" key="2">
    <source>
        <dbReference type="Proteomes" id="UP000499080"/>
    </source>
</evidence>
<reference evidence="1 2" key="1">
    <citation type="journal article" date="2019" name="Sci. Rep.">
        <title>Orb-weaving spider Araneus ventricosus genome elucidates the spidroin gene catalogue.</title>
        <authorList>
            <person name="Kono N."/>
            <person name="Nakamura H."/>
            <person name="Ohtoshi R."/>
            <person name="Moran D.A.P."/>
            <person name="Shinohara A."/>
            <person name="Yoshida Y."/>
            <person name="Fujiwara M."/>
            <person name="Mori M."/>
            <person name="Tomita M."/>
            <person name="Arakawa K."/>
        </authorList>
    </citation>
    <scope>NUCLEOTIDE SEQUENCE [LARGE SCALE GENOMIC DNA]</scope>
</reference>
<organism evidence="1 2">
    <name type="scientific">Araneus ventricosus</name>
    <name type="common">Orbweaver spider</name>
    <name type="synonym">Epeira ventricosa</name>
    <dbReference type="NCBI Taxonomy" id="182803"/>
    <lineage>
        <taxon>Eukaryota</taxon>
        <taxon>Metazoa</taxon>
        <taxon>Ecdysozoa</taxon>
        <taxon>Arthropoda</taxon>
        <taxon>Chelicerata</taxon>
        <taxon>Arachnida</taxon>
        <taxon>Araneae</taxon>
        <taxon>Araneomorphae</taxon>
        <taxon>Entelegynae</taxon>
        <taxon>Araneoidea</taxon>
        <taxon>Araneidae</taxon>
        <taxon>Araneus</taxon>
    </lineage>
</organism>
<keyword evidence="2" id="KW-1185">Reference proteome</keyword>
<dbReference type="Proteomes" id="UP000499080">
    <property type="component" value="Unassembled WGS sequence"/>
</dbReference>
<comment type="caution">
    <text evidence="1">The sequence shown here is derived from an EMBL/GenBank/DDBJ whole genome shotgun (WGS) entry which is preliminary data.</text>
</comment>
<dbReference type="AlphaFoldDB" id="A0A4Y2HJC1"/>
<evidence type="ECO:0000313" key="1">
    <source>
        <dbReference type="EMBL" id="GBM65476.1"/>
    </source>
</evidence>
<protein>
    <submittedName>
        <fullName evidence="1">Uncharacterized protein</fullName>
    </submittedName>
</protein>